<dbReference type="Gene3D" id="3.60.40.10">
    <property type="entry name" value="PPM-type phosphatase domain"/>
    <property type="match status" value="1"/>
</dbReference>
<dbReference type="InterPro" id="IPR003018">
    <property type="entry name" value="GAF"/>
</dbReference>
<dbReference type="SMART" id="SM00065">
    <property type="entry name" value="GAF"/>
    <property type="match status" value="1"/>
</dbReference>
<dbReference type="InterPro" id="IPR001932">
    <property type="entry name" value="PPM-type_phosphatase-like_dom"/>
</dbReference>
<evidence type="ECO:0000313" key="6">
    <source>
        <dbReference type="Proteomes" id="UP001595909"/>
    </source>
</evidence>
<proteinExistence type="predicted"/>
<reference evidence="6" key="1">
    <citation type="journal article" date="2019" name="Int. J. Syst. Evol. Microbiol.">
        <title>The Global Catalogue of Microorganisms (GCM) 10K type strain sequencing project: providing services to taxonomists for standard genome sequencing and annotation.</title>
        <authorList>
            <consortium name="The Broad Institute Genomics Platform"/>
            <consortium name="The Broad Institute Genome Sequencing Center for Infectious Disease"/>
            <person name="Wu L."/>
            <person name="Ma J."/>
        </authorList>
    </citation>
    <scope>NUCLEOTIDE SEQUENCE [LARGE SCALE GENOMIC DNA]</scope>
    <source>
        <strain evidence="6">CCUG 50347</strain>
    </source>
</reference>
<dbReference type="Pfam" id="PF01590">
    <property type="entry name" value="GAF"/>
    <property type="match status" value="1"/>
</dbReference>
<gene>
    <name evidence="5" type="ORF">ACFPEL_23215</name>
</gene>
<dbReference type="EC" id="3.1.3.16" evidence="5"/>
<dbReference type="SUPFAM" id="SSF81606">
    <property type="entry name" value="PP2C-like"/>
    <property type="match status" value="1"/>
</dbReference>
<name>A0ABV9RMB9_9PSEU</name>
<feature type="compositionally biased region" description="Pro residues" evidence="2">
    <location>
        <begin position="16"/>
        <end position="26"/>
    </location>
</feature>
<dbReference type="Proteomes" id="UP001595909">
    <property type="component" value="Unassembled WGS sequence"/>
</dbReference>
<accession>A0ABV9RMB9</accession>
<evidence type="ECO:0000259" key="4">
    <source>
        <dbReference type="SMART" id="SM00331"/>
    </source>
</evidence>
<evidence type="ECO:0000313" key="5">
    <source>
        <dbReference type="EMBL" id="MFC4835339.1"/>
    </source>
</evidence>
<evidence type="ECO:0000256" key="1">
    <source>
        <dbReference type="ARBA" id="ARBA00022801"/>
    </source>
</evidence>
<dbReference type="Gene3D" id="3.30.450.40">
    <property type="match status" value="1"/>
</dbReference>
<comment type="caution">
    <text evidence="5">The sequence shown here is derived from an EMBL/GenBank/DDBJ whole genome shotgun (WGS) entry which is preliminary data.</text>
</comment>
<dbReference type="PANTHER" id="PTHR43156">
    <property type="entry name" value="STAGE II SPORULATION PROTEIN E-RELATED"/>
    <property type="match status" value="1"/>
</dbReference>
<feature type="region of interest" description="Disordered" evidence="2">
    <location>
        <begin position="1"/>
        <end position="30"/>
    </location>
</feature>
<dbReference type="RefSeq" id="WP_274187041.1">
    <property type="nucleotide sequence ID" value="NZ_BAABHN010000049.1"/>
</dbReference>
<keyword evidence="1 5" id="KW-0378">Hydrolase</keyword>
<feature type="domain" description="GAF" evidence="3">
    <location>
        <begin position="24"/>
        <end position="170"/>
    </location>
</feature>
<dbReference type="EMBL" id="JBHSIM010000049">
    <property type="protein sequence ID" value="MFC4835339.1"/>
    <property type="molecule type" value="Genomic_DNA"/>
</dbReference>
<evidence type="ECO:0000256" key="2">
    <source>
        <dbReference type="SAM" id="MobiDB-lite"/>
    </source>
</evidence>
<dbReference type="InterPro" id="IPR052016">
    <property type="entry name" value="Bact_Sigma-Reg"/>
</dbReference>
<organism evidence="5 6">
    <name type="scientific">Actinomycetospora chibensis</name>
    <dbReference type="NCBI Taxonomy" id="663606"/>
    <lineage>
        <taxon>Bacteria</taxon>
        <taxon>Bacillati</taxon>
        <taxon>Actinomycetota</taxon>
        <taxon>Actinomycetes</taxon>
        <taxon>Pseudonocardiales</taxon>
        <taxon>Pseudonocardiaceae</taxon>
        <taxon>Actinomycetospora</taxon>
    </lineage>
</organism>
<dbReference type="Pfam" id="PF07228">
    <property type="entry name" value="SpoIIE"/>
    <property type="match status" value="1"/>
</dbReference>
<dbReference type="InterPro" id="IPR029016">
    <property type="entry name" value="GAF-like_dom_sf"/>
</dbReference>
<sequence>MREVDSVGGDVGEHPSPVPTTPPGPAEPFDRLTELACDVAAAPIALVSRLEDDGVRVWHAAPGTDAIDREVPVAETLCRLVADAQRPVVVPDADRASRDGESDAVLAVGIRAWAGFPIRDTDGAVLGSLTVVDTRSRPWTGEQVRRLAGIARAAGDEMALRADLAVSQRSADELAHRLQASDRAARASDRDARRAYDRAERADALATAARRQAGAAVELAETLQQSLTPQHPPRVPGMEIAARHRGPTDGHSYSGEVLGDFYDVFATPTGWGVVVGDVCGHGADAARTTALARSTARALGHSEPDPALVLTAVNGVLHDWFDTARSFVTAVYAQITDHDAPEPAGLTVQLAAAGHPPGVVWHPGGAVTELDGGGRVLGIRAEADVASQTIMLPPGAALVLHTDGVTEARAAGSREQFGEDRLRQALEALPAGAHADAVADAVLAAVDVHTDGHRDDDTLVLVVRSPGA</sequence>
<evidence type="ECO:0000259" key="3">
    <source>
        <dbReference type="SMART" id="SM00065"/>
    </source>
</evidence>
<dbReference type="GO" id="GO:0004722">
    <property type="term" value="F:protein serine/threonine phosphatase activity"/>
    <property type="evidence" value="ECO:0007669"/>
    <property type="project" value="UniProtKB-EC"/>
</dbReference>
<protein>
    <submittedName>
        <fullName evidence="5">PP2C family protein-serine/threonine phosphatase</fullName>
        <ecNumber evidence="5">3.1.3.16</ecNumber>
    </submittedName>
</protein>
<feature type="domain" description="PPM-type phosphatase" evidence="4">
    <location>
        <begin position="235"/>
        <end position="464"/>
    </location>
</feature>
<dbReference type="PANTHER" id="PTHR43156:SF2">
    <property type="entry name" value="STAGE II SPORULATION PROTEIN E"/>
    <property type="match status" value="1"/>
</dbReference>
<dbReference type="InterPro" id="IPR036457">
    <property type="entry name" value="PPM-type-like_dom_sf"/>
</dbReference>
<dbReference type="SMART" id="SM00331">
    <property type="entry name" value="PP2C_SIG"/>
    <property type="match status" value="1"/>
</dbReference>
<dbReference type="SUPFAM" id="SSF55781">
    <property type="entry name" value="GAF domain-like"/>
    <property type="match status" value="1"/>
</dbReference>
<keyword evidence="6" id="KW-1185">Reference proteome</keyword>